<accession>A0A0G0NFR8</accession>
<keyword evidence="1" id="KW-0472">Membrane</keyword>
<dbReference type="Pfam" id="PF09925">
    <property type="entry name" value="DUF2157"/>
    <property type="match status" value="1"/>
</dbReference>
<sequence>MYDYITAAMENESFFQVIKEYQKQGKTKEEIYKILLEQGKTVDSIRLNFQKALLEKDESRTPQEDKEETQKRTIRIILIVAAILIGAGIFSFIAANWQAMNRYLKVFLILIFMVFSYSLGWFLKESKYEKTGDALIFLGTLIFGADIFLVGQIFNMRAGWPDGIILWFMGILAIAYALEAFPLYLLAGFIGLIASVGYPSILQARLGNDPYLITSFLLLFATGAATYYIGVHLRKSIKSDMEAKQNV</sequence>
<evidence type="ECO:0000313" key="4">
    <source>
        <dbReference type="Proteomes" id="UP000034081"/>
    </source>
</evidence>
<evidence type="ECO:0000259" key="2">
    <source>
        <dbReference type="Pfam" id="PF09925"/>
    </source>
</evidence>
<dbReference type="STRING" id="1618570.UT08_C0014G0016"/>
<proteinExistence type="predicted"/>
<feature type="transmembrane region" description="Helical" evidence="1">
    <location>
        <begin position="213"/>
        <end position="231"/>
    </location>
</feature>
<dbReference type="InterPro" id="IPR018677">
    <property type="entry name" value="DUF2157"/>
</dbReference>
<feature type="transmembrane region" description="Helical" evidence="1">
    <location>
        <begin position="183"/>
        <end position="201"/>
    </location>
</feature>
<evidence type="ECO:0000256" key="1">
    <source>
        <dbReference type="SAM" id="Phobius"/>
    </source>
</evidence>
<feature type="transmembrane region" description="Helical" evidence="1">
    <location>
        <begin position="76"/>
        <end position="97"/>
    </location>
</feature>
<organism evidence="3 4">
    <name type="scientific">Candidatus Woesebacteria bacterium GW2011_GWB1_38_8</name>
    <dbReference type="NCBI Taxonomy" id="1618570"/>
    <lineage>
        <taxon>Bacteria</taxon>
        <taxon>Candidatus Woeseibacteriota</taxon>
    </lineage>
</organism>
<feature type="transmembrane region" description="Helical" evidence="1">
    <location>
        <begin position="103"/>
        <end position="123"/>
    </location>
</feature>
<feature type="transmembrane region" description="Helical" evidence="1">
    <location>
        <begin position="160"/>
        <end position="178"/>
    </location>
</feature>
<keyword evidence="1" id="KW-1133">Transmembrane helix</keyword>
<name>A0A0G0NFR8_9BACT</name>
<feature type="domain" description="DUF2157" evidence="2">
    <location>
        <begin position="64"/>
        <end position="180"/>
    </location>
</feature>
<dbReference type="EMBL" id="LBVL01000014">
    <property type="protein sequence ID" value="KKQ84724.1"/>
    <property type="molecule type" value="Genomic_DNA"/>
</dbReference>
<gene>
    <name evidence="3" type="ORF">UT08_C0014G0016</name>
</gene>
<feature type="transmembrane region" description="Helical" evidence="1">
    <location>
        <begin position="135"/>
        <end position="154"/>
    </location>
</feature>
<protein>
    <recommendedName>
        <fullName evidence="2">DUF2157 domain-containing protein</fullName>
    </recommendedName>
</protein>
<dbReference type="Proteomes" id="UP000034081">
    <property type="component" value="Unassembled WGS sequence"/>
</dbReference>
<keyword evidence="1" id="KW-0812">Transmembrane</keyword>
<reference evidence="3 4" key="1">
    <citation type="journal article" date="2015" name="Nature">
        <title>rRNA introns, odd ribosomes, and small enigmatic genomes across a large radiation of phyla.</title>
        <authorList>
            <person name="Brown C.T."/>
            <person name="Hug L.A."/>
            <person name="Thomas B.C."/>
            <person name="Sharon I."/>
            <person name="Castelle C.J."/>
            <person name="Singh A."/>
            <person name="Wilkins M.J."/>
            <person name="Williams K.H."/>
            <person name="Banfield J.F."/>
        </authorList>
    </citation>
    <scope>NUCLEOTIDE SEQUENCE [LARGE SCALE GENOMIC DNA]</scope>
</reference>
<dbReference type="AlphaFoldDB" id="A0A0G0NFR8"/>
<comment type="caution">
    <text evidence="3">The sequence shown here is derived from an EMBL/GenBank/DDBJ whole genome shotgun (WGS) entry which is preliminary data.</text>
</comment>
<evidence type="ECO:0000313" key="3">
    <source>
        <dbReference type="EMBL" id="KKQ84724.1"/>
    </source>
</evidence>